<dbReference type="GO" id="GO:0005975">
    <property type="term" value="P:carbohydrate metabolic process"/>
    <property type="evidence" value="ECO:0007669"/>
    <property type="project" value="InterPro"/>
</dbReference>
<feature type="domain" description="NodB homology" evidence="2">
    <location>
        <begin position="53"/>
        <end position="233"/>
    </location>
</feature>
<name>A0A1M6JS12_9BACL</name>
<dbReference type="InterPro" id="IPR011330">
    <property type="entry name" value="Glyco_hydro/deAcase_b/a-brl"/>
</dbReference>
<dbReference type="PROSITE" id="PS51677">
    <property type="entry name" value="NODB"/>
    <property type="match status" value="1"/>
</dbReference>
<dbReference type="EMBL" id="FRAF01000001">
    <property type="protein sequence ID" value="SHJ49545.1"/>
    <property type="molecule type" value="Genomic_DNA"/>
</dbReference>
<proteinExistence type="predicted"/>
<evidence type="ECO:0000256" key="1">
    <source>
        <dbReference type="SAM" id="Phobius"/>
    </source>
</evidence>
<protein>
    <submittedName>
        <fullName evidence="3">Peptidoglycan/xylan/chitin deacetylase, PgdA/CDA1 family</fullName>
    </submittedName>
</protein>
<dbReference type="Pfam" id="PF01522">
    <property type="entry name" value="Polysacc_deac_1"/>
    <property type="match status" value="1"/>
</dbReference>
<accession>A0A1M6JS12</accession>
<dbReference type="GO" id="GO:0016810">
    <property type="term" value="F:hydrolase activity, acting on carbon-nitrogen (but not peptide) bonds"/>
    <property type="evidence" value="ECO:0007669"/>
    <property type="project" value="InterPro"/>
</dbReference>
<dbReference type="STRING" id="1830138.SAMN05443507_10136"/>
<dbReference type="AlphaFoldDB" id="A0A1M6JS12"/>
<dbReference type="RefSeq" id="WP_083573945.1">
    <property type="nucleotide sequence ID" value="NZ_FRAF01000001.1"/>
</dbReference>
<keyword evidence="1" id="KW-1133">Transmembrane helix</keyword>
<dbReference type="Proteomes" id="UP000184016">
    <property type="component" value="Unassembled WGS sequence"/>
</dbReference>
<dbReference type="InterPro" id="IPR050248">
    <property type="entry name" value="Polysacc_deacetylase_ArnD"/>
</dbReference>
<reference evidence="4" key="1">
    <citation type="submission" date="2016-11" db="EMBL/GenBank/DDBJ databases">
        <authorList>
            <person name="Varghese N."/>
            <person name="Submissions S."/>
        </authorList>
    </citation>
    <scope>NUCLEOTIDE SEQUENCE [LARGE SCALE GENOMIC DNA]</scope>
    <source>
        <strain evidence="4">USBA-503</strain>
    </source>
</reference>
<keyword evidence="1" id="KW-0472">Membrane</keyword>
<dbReference type="Gene3D" id="3.20.20.370">
    <property type="entry name" value="Glycoside hydrolase/deacetylase"/>
    <property type="match status" value="1"/>
</dbReference>
<evidence type="ECO:0000259" key="2">
    <source>
        <dbReference type="PROSITE" id="PS51677"/>
    </source>
</evidence>
<gene>
    <name evidence="3" type="ORF">SAMN05443507_10136</name>
</gene>
<dbReference type="PANTHER" id="PTHR10587">
    <property type="entry name" value="GLYCOSYL TRANSFERASE-RELATED"/>
    <property type="match status" value="1"/>
</dbReference>
<sequence>MKVMGAFIQKILKFLPKKKPYTLIGFSLAAVLTICWFPIPTEMAATSIKKVSPVIYLTFDDGPSERYTPIILRELKAEHIHATFFVVGYRCERYPELVKQMARDGHTIGNHSYRHQDIVQLALDELKSDVHKTDQIIYQASGIRPILYRPPGGHIEQNEIHFLQKMGHPVRLWNVDSQDWKATSQEDIWHALHGHVYPGSIILFHDGVSGSRYTAEILPKLIHEWKKDGYQFRTLS</sequence>
<organism evidence="3 4">
    <name type="scientific">Alicyclobacillus tolerans</name>
    <dbReference type="NCBI Taxonomy" id="90970"/>
    <lineage>
        <taxon>Bacteria</taxon>
        <taxon>Bacillati</taxon>
        <taxon>Bacillota</taxon>
        <taxon>Bacilli</taxon>
        <taxon>Bacillales</taxon>
        <taxon>Alicyclobacillaceae</taxon>
        <taxon>Alicyclobacillus</taxon>
    </lineage>
</organism>
<keyword evidence="4" id="KW-1185">Reference proteome</keyword>
<evidence type="ECO:0000313" key="3">
    <source>
        <dbReference type="EMBL" id="SHJ49545.1"/>
    </source>
</evidence>
<dbReference type="SUPFAM" id="SSF88713">
    <property type="entry name" value="Glycoside hydrolase/deacetylase"/>
    <property type="match status" value="1"/>
</dbReference>
<evidence type="ECO:0000313" key="4">
    <source>
        <dbReference type="Proteomes" id="UP000184016"/>
    </source>
</evidence>
<dbReference type="InterPro" id="IPR002509">
    <property type="entry name" value="NODB_dom"/>
</dbReference>
<feature type="transmembrane region" description="Helical" evidence="1">
    <location>
        <begin position="21"/>
        <end position="39"/>
    </location>
</feature>
<dbReference type="CDD" id="cd10959">
    <property type="entry name" value="CE4_NodB_like_3"/>
    <property type="match status" value="1"/>
</dbReference>
<keyword evidence="1" id="KW-0812">Transmembrane</keyword>
<dbReference type="OrthoDB" id="62208at2"/>